<dbReference type="SUPFAM" id="SSF46955">
    <property type="entry name" value="Putative DNA-binding domain"/>
    <property type="match status" value="1"/>
</dbReference>
<reference evidence="4" key="1">
    <citation type="journal article" date="2019" name="Int. J. Syst. Evol. Microbiol.">
        <title>The Global Catalogue of Microorganisms (GCM) 10K type strain sequencing project: providing services to taxonomists for standard genome sequencing and annotation.</title>
        <authorList>
            <consortium name="The Broad Institute Genomics Platform"/>
            <consortium name="The Broad Institute Genome Sequencing Center for Infectious Disease"/>
            <person name="Wu L."/>
            <person name="Ma J."/>
        </authorList>
    </citation>
    <scope>NUCLEOTIDE SEQUENCE [LARGE SCALE GENOMIC DNA]</scope>
    <source>
        <strain evidence="4">JCM 31202</strain>
    </source>
</reference>
<evidence type="ECO:0000313" key="4">
    <source>
        <dbReference type="Proteomes" id="UP001596972"/>
    </source>
</evidence>
<dbReference type="EMBL" id="JBHTJA010000047">
    <property type="protein sequence ID" value="MFD0903068.1"/>
    <property type="molecule type" value="Genomic_DNA"/>
</dbReference>
<proteinExistence type="predicted"/>
<dbReference type="RefSeq" id="WP_378301496.1">
    <property type="nucleotide sequence ID" value="NZ_JBHTJA010000047.1"/>
</dbReference>
<evidence type="ECO:0000313" key="3">
    <source>
        <dbReference type="EMBL" id="MFD0903068.1"/>
    </source>
</evidence>
<sequence>MSTSAELFTIGRLAERCGLSTRTVRFWSDAGLIPVAGRSAGGYRLYDAAAVARLDLVRTLRELGLGLDTVEAVLTDAATVAEVAAAHVAALDAEIRVLRTRRAVLATVAKRATTTEETLLMHKLAQMSARERQEIIDEFVRGVTDGLDPDSPAFGIAENMRRLPELPDDPAPAQVDAWIELGELVADEDFRRRVRGMAVAGRPAAEPRYAVDPGAVAEHAGRALADGIAPESPEGRAVLERITGPDVPAAERAGIADAMAKFTDARVERYWHLLAIIDGREPGPPAVPAFEWVIAALRAHSG</sequence>
<dbReference type="Proteomes" id="UP001596972">
    <property type="component" value="Unassembled WGS sequence"/>
</dbReference>
<gene>
    <name evidence="3" type="ORF">ACFQ11_21920</name>
</gene>
<dbReference type="PROSITE" id="PS50937">
    <property type="entry name" value="HTH_MERR_2"/>
    <property type="match status" value="1"/>
</dbReference>
<name>A0ABW3ERT5_9ACTN</name>
<feature type="domain" description="HTH merR-type" evidence="2">
    <location>
        <begin position="7"/>
        <end position="76"/>
    </location>
</feature>
<dbReference type="PANTHER" id="PTHR30204:SF93">
    <property type="entry name" value="HTH MERR-TYPE DOMAIN-CONTAINING PROTEIN"/>
    <property type="match status" value="1"/>
</dbReference>
<dbReference type="SMART" id="SM00422">
    <property type="entry name" value="HTH_MERR"/>
    <property type="match status" value="1"/>
</dbReference>
<keyword evidence="4" id="KW-1185">Reference proteome</keyword>
<evidence type="ECO:0000256" key="1">
    <source>
        <dbReference type="ARBA" id="ARBA00023125"/>
    </source>
</evidence>
<dbReference type="PANTHER" id="PTHR30204">
    <property type="entry name" value="REDOX-CYCLING DRUG-SENSING TRANSCRIPTIONAL ACTIVATOR SOXR"/>
    <property type="match status" value="1"/>
</dbReference>
<accession>A0ABW3ERT5</accession>
<dbReference type="CDD" id="cd00592">
    <property type="entry name" value="HTH_MerR-like"/>
    <property type="match status" value="1"/>
</dbReference>
<comment type="caution">
    <text evidence="3">The sequence shown here is derived from an EMBL/GenBank/DDBJ whole genome shotgun (WGS) entry which is preliminary data.</text>
</comment>
<dbReference type="InterPro" id="IPR047057">
    <property type="entry name" value="MerR_fam"/>
</dbReference>
<protein>
    <submittedName>
        <fullName evidence="3">MerR family transcriptional regulator</fullName>
    </submittedName>
</protein>
<dbReference type="Pfam" id="PF13411">
    <property type="entry name" value="MerR_1"/>
    <property type="match status" value="1"/>
</dbReference>
<dbReference type="InterPro" id="IPR009061">
    <property type="entry name" value="DNA-bd_dom_put_sf"/>
</dbReference>
<keyword evidence="1" id="KW-0238">DNA-binding</keyword>
<dbReference type="PRINTS" id="PR00040">
    <property type="entry name" value="HTHMERR"/>
</dbReference>
<evidence type="ECO:0000259" key="2">
    <source>
        <dbReference type="PROSITE" id="PS50937"/>
    </source>
</evidence>
<dbReference type="InterPro" id="IPR000551">
    <property type="entry name" value="MerR-type_HTH_dom"/>
</dbReference>
<organism evidence="3 4">
    <name type="scientific">Actinomadura sediminis</name>
    <dbReference type="NCBI Taxonomy" id="1038904"/>
    <lineage>
        <taxon>Bacteria</taxon>
        <taxon>Bacillati</taxon>
        <taxon>Actinomycetota</taxon>
        <taxon>Actinomycetes</taxon>
        <taxon>Streptosporangiales</taxon>
        <taxon>Thermomonosporaceae</taxon>
        <taxon>Actinomadura</taxon>
    </lineage>
</organism>
<dbReference type="Gene3D" id="1.10.1660.10">
    <property type="match status" value="1"/>
</dbReference>